<protein>
    <recommendedName>
        <fullName evidence="2">Pentatricopeptide repeat-containing protein</fullName>
    </recommendedName>
</protein>
<organism evidence="1">
    <name type="scientific">Arundo donax</name>
    <name type="common">Giant reed</name>
    <name type="synonym">Donax arundinaceus</name>
    <dbReference type="NCBI Taxonomy" id="35708"/>
    <lineage>
        <taxon>Eukaryota</taxon>
        <taxon>Viridiplantae</taxon>
        <taxon>Streptophyta</taxon>
        <taxon>Embryophyta</taxon>
        <taxon>Tracheophyta</taxon>
        <taxon>Spermatophyta</taxon>
        <taxon>Magnoliopsida</taxon>
        <taxon>Liliopsida</taxon>
        <taxon>Poales</taxon>
        <taxon>Poaceae</taxon>
        <taxon>PACMAD clade</taxon>
        <taxon>Arundinoideae</taxon>
        <taxon>Arundineae</taxon>
        <taxon>Arundo</taxon>
    </lineage>
</organism>
<proteinExistence type="predicted"/>
<dbReference type="AlphaFoldDB" id="A0A0A8Y5F6"/>
<dbReference type="InterPro" id="IPR011990">
    <property type="entry name" value="TPR-like_helical_dom_sf"/>
</dbReference>
<evidence type="ECO:0008006" key="2">
    <source>
        <dbReference type="Google" id="ProtNLM"/>
    </source>
</evidence>
<sequence>MDVTLKLFDAMVAIGLKPDVGTYNTVLDAMLLYWLEI</sequence>
<name>A0A0A8Y5F6_ARUDO</name>
<accession>A0A0A8Y5F6</accession>
<dbReference type="EMBL" id="GBRH01276701">
    <property type="protein sequence ID" value="JAD21194.1"/>
    <property type="molecule type" value="Transcribed_RNA"/>
</dbReference>
<evidence type="ECO:0000313" key="1">
    <source>
        <dbReference type="EMBL" id="JAD21194.1"/>
    </source>
</evidence>
<reference evidence="1" key="1">
    <citation type="submission" date="2014-09" db="EMBL/GenBank/DDBJ databases">
        <authorList>
            <person name="Magalhaes I.L.F."/>
            <person name="Oliveira U."/>
            <person name="Santos F.R."/>
            <person name="Vidigal T.H.D.A."/>
            <person name="Brescovit A.D."/>
            <person name="Santos A.J."/>
        </authorList>
    </citation>
    <scope>NUCLEOTIDE SEQUENCE</scope>
    <source>
        <tissue evidence="1">Shoot tissue taken approximately 20 cm above the soil surface</tissue>
    </source>
</reference>
<dbReference type="Gene3D" id="1.25.40.10">
    <property type="entry name" value="Tetratricopeptide repeat domain"/>
    <property type="match status" value="1"/>
</dbReference>
<reference evidence="1" key="2">
    <citation type="journal article" date="2015" name="Data Brief">
        <title>Shoot transcriptome of the giant reed, Arundo donax.</title>
        <authorList>
            <person name="Barrero R.A."/>
            <person name="Guerrero F.D."/>
            <person name="Moolhuijzen P."/>
            <person name="Goolsby J.A."/>
            <person name="Tidwell J."/>
            <person name="Bellgard S.E."/>
            <person name="Bellgard M.I."/>
        </authorList>
    </citation>
    <scope>NUCLEOTIDE SEQUENCE</scope>
    <source>
        <tissue evidence="1">Shoot tissue taken approximately 20 cm above the soil surface</tissue>
    </source>
</reference>